<evidence type="ECO:0000313" key="1">
    <source>
        <dbReference type="EMBL" id="KAJ8009936.1"/>
    </source>
</evidence>
<comment type="caution">
    <text evidence="1">The sequence shown here is derived from an EMBL/GenBank/DDBJ whole genome shotgun (WGS) entry which is preliminary data.</text>
</comment>
<evidence type="ECO:0000313" key="2">
    <source>
        <dbReference type="Proteomes" id="UP001157502"/>
    </source>
</evidence>
<name>A0ACC2H2J5_DALPE</name>
<accession>A0ACC2H2J5</accession>
<dbReference type="EMBL" id="CM055733">
    <property type="protein sequence ID" value="KAJ8009936.1"/>
    <property type="molecule type" value="Genomic_DNA"/>
</dbReference>
<reference evidence="1" key="1">
    <citation type="submission" date="2021-05" db="EMBL/GenBank/DDBJ databases">
        <authorList>
            <person name="Pan Q."/>
            <person name="Jouanno E."/>
            <person name="Zahm M."/>
            <person name="Klopp C."/>
            <person name="Cabau C."/>
            <person name="Louis A."/>
            <person name="Berthelot C."/>
            <person name="Parey E."/>
            <person name="Roest Crollius H."/>
            <person name="Montfort J."/>
            <person name="Robinson-Rechavi M."/>
            <person name="Bouchez O."/>
            <person name="Lampietro C."/>
            <person name="Lopez Roques C."/>
            <person name="Donnadieu C."/>
            <person name="Postlethwait J."/>
            <person name="Bobe J."/>
            <person name="Dillon D."/>
            <person name="Chandos A."/>
            <person name="von Hippel F."/>
            <person name="Guiguen Y."/>
        </authorList>
    </citation>
    <scope>NUCLEOTIDE SEQUENCE</scope>
    <source>
        <strain evidence="1">YG-Jan2019</strain>
    </source>
</reference>
<sequence>MRPCQWLKRYNQSGHCEIEHRAHAMAEQSRPSNKSTVAKALEAFATKAAAKRHRQMKGPIDEPGTMA</sequence>
<keyword evidence="2" id="KW-1185">Reference proteome</keyword>
<organism evidence="1 2">
    <name type="scientific">Dallia pectoralis</name>
    <name type="common">Alaska blackfish</name>
    <dbReference type="NCBI Taxonomy" id="75939"/>
    <lineage>
        <taxon>Eukaryota</taxon>
        <taxon>Metazoa</taxon>
        <taxon>Chordata</taxon>
        <taxon>Craniata</taxon>
        <taxon>Vertebrata</taxon>
        <taxon>Euteleostomi</taxon>
        <taxon>Actinopterygii</taxon>
        <taxon>Neopterygii</taxon>
        <taxon>Teleostei</taxon>
        <taxon>Protacanthopterygii</taxon>
        <taxon>Esociformes</taxon>
        <taxon>Umbridae</taxon>
        <taxon>Dallia</taxon>
    </lineage>
</organism>
<protein>
    <submittedName>
        <fullName evidence="1">Uncharacterized protein</fullName>
    </submittedName>
</protein>
<dbReference type="Proteomes" id="UP001157502">
    <property type="component" value="Chromosome 6"/>
</dbReference>
<proteinExistence type="predicted"/>
<gene>
    <name evidence="1" type="ORF">DPEC_G00069360</name>
</gene>